<dbReference type="AlphaFoldDB" id="A0A3N1XKR5"/>
<dbReference type="InterPro" id="IPR051274">
    <property type="entry name" value="3-5_Exoribonuclease"/>
</dbReference>
<dbReference type="SUPFAM" id="SSF53098">
    <property type="entry name" value="Ribonuclease H-like"/>
    <property type="match status" value="1"/>
</dbReference>
<dbReference type="EMBL" id="RJVG01000007">
    <property type="protein sequence ID" value="ROR27266.1"/>
    <property type="molecule type" value="Genomic_DNA"/>
</dbReference>
<dbReference type="InterPro" id="IPR013520">
    <property type="entry name" value="Ribonucl_H"/>
</dbReference>
<evidence type="ECO:0000313" key="5">
    <source>
        <dbReference type="EMBL" id="ROR27266.1"/>
    </source>
</evidence>
<evidence type="ECO:0000259" key="4">
    <source>
        <dbReference type="SMART" id="SM00479"/>
    </source>
</evidence>
<dbReference type="Proteomes" id="UP000273083">
    <property type="component" value="Unassembled WGS sequence"/>
</dbReference>
<keyword evidence="6" id="KW-1185">Reference proteome</keyword>
<dbReference type="PANTHER" id="PTHR23044">
    <property type="entry name" value="3'-5' EXONUCLEASE ERI1-RELATED"/>
    <property type="match status" value="1"/>
</dbReference>
<dbReference type="OrthoDB" id="159416at2"/>
<gene>
    <name evidence="5" type="ORF">EDD66_107180</name>
</gene>
<dbReference type="Pfam" id="PF00929">
    <property type="entry name" value="RNase_T"/>
    <property type="match status" value="1"/>
</dbReference>
<dbReference type="Gene3D" id="3.30.420.10">
    <property type="entry name" value="Ribonuclease H-like superfamily/Ribonuclease H"/>
    <property type="match status" value="1"/>
</dbReference>
<dbReference type="GO" id="GO:0003676">
    <property type="term" value="F:nucleic acid binding"/>
    <property type="evidence" value="ECO:0007669"/>
    <property type="project" value="InterPro"/>
</dbReference>
<evidence type="ECO:0000256" key="3">
    <source>
        <dbReference type="ARBA" id="ARBA00022839"/>
    </source>
</evidence>
<dbReference type="CDD" id="cd06133">
    <property type="entry name" value="ERI-1_3'hExo_like"/>
    <property type="match status" value="1"/>
</dbReference>
<dbReference type="SMART" id="SM00479">
    <property type="entry name" value="EXOIII"/>
    <property type="match status" value="1"/>
</dbReference>
<dbReference type="GO" id="GO:0000175">
    <property type="term" value="F:3'-5'-RNA exonuclease activity"/>
    <property type="evidence" value="ECO:0007669"/>
    <property type="project" value="InterPro"/>
</dbReference>
<comment type="caution">
    <text evidence="5">The sequence shown here is derived from an EMBL/GenBank/DDBJ whole genome shotgun (WGS) entry which is preliminary data.</text>
</comment>
<dbReference type="RefSeq" id="WP_123609955.1">
    <property type="nucleotide sequence ID" value="NZ_RJVG01000007.1"/>
</dbReference>
<keyword evidence="1" id="KW-0540">Nuclease</keyword>
<feature type="domain" description="Exonuclease" evidence="4">
    <location>
        <begin position="2"/>
        <end position="188"/>
    </location>
</feature>
<accession>A0A3N1XKR5</accession>
<protein>
    <submittedName>
        <fullName evidence="5">Inhibitor of KinA sporulation pathway (Predicted exonuclease)</fullName>
    </submittedName>
</protein>
<evidence type="ECO:0000256" key="1">
    <source>
        <dbReference type="ARBA" id="ARBA00022722"/>
    </source>
</evidence>
<dbReference type="InterPro" id="IPR036397">
    <property type="entry name" value="RNaseH_sf"/>
</dbReference>
<keyword evidence="2" id="KW-0378">Hydrolase</keyword>
<name>A0A3N1XKR5_9FIRM</name>
<dbReference type="InterPro" id="IPR012337">
    <property type="entry name" value="RNaseH-like_sf"/>
</dbReference>
<evidence type="ECO:0000256" key="2">
    <source>
        <dbReference type="ARBA" id="ARBA00022801"/>
    </source>
</evidence>
<keyword evidence="3 5" id="KW-0269">Exonuclease</keyword>
<dbReference type="InterPro" id="IPR047201">
    <property type="entry name" value="ERI-1_3'hExo-like"/>
</dbReference>
<proteinExistence type="predicted"/>
<organism evidence="5 6">
    <name type="scientific">Mobilisporobacter senegalensis</name>
    <dbReference type="NCBI Taxonomy" id="1329262"/>
    <lineage>
        <taxon>Bacteria</taxon>
        <taxon>Bacillati</taxon>
        <taxon>Bacillota</taxon>
        <taxon>Clostridia</taxon>
        <taxon>Lachnospirales</taxon>
        <taxon>Lachnospiraceae</taxon>
        <taxon>Mobilisporobacter</taxon>
    </lineage>
</organism>
<evidence type="ECO:0000313" key="6">
    <source>
        <dbReference type="Proteomes" id="UP000273083"/>
    </source>
</evidence>
<reference evidence="5 6" key="1">
    <citation type="submission" date="2018-11" db="EMBL/GenBank/DDBJ databases">
        <title>Genomic Encyclopedia of Type Strains, Phase IV (KMG-IV): sequencing the most valuable type-strain genomes for metagenomic binning, comparative biology and taxonomic classification.</title>
        <authorList>
            <person name="Goeker M."/>
        </authorList>
    </citation>
    <scope>NUCLEOTIDE SEQUENCE [LARGE SCALE GENOMIC DNA]</scope>
    <source>
        <strain evidence="5 6">DSM 26537</strain>
    </source>
</reference>
<sequence length="249" mass="29352">MNYIVFDLEFNQDITSLKEYYKDKSRFPFEIIQIGALKLDIDYKTIATFNHLIKPVIYTNIAGFITELTGITMKELEKEKSFPVVFKEFLDFIGQEECILCTWGTSDMKELYRNISYHQIDHKNVPDRYINIQPFTSLHVGISKKELLSLENAVSILDIPTTYKFHDALSDAYYTAEIFKKVYHPLILPNRYDPNFVPIKPRPKKITIDFYGLIKQFEKMYGREMNSEEQEMIKLAYKMGRTNQFAKTL</sequence>
<dbReference type="PANTHER" id="PTHR23044:SF61">
    <property type="entry name" value="3'-5' EXORIBONUCLEASE 1-RELATED"/>
    <property type="match status" value="1"/>
</dbReference>